<comment type="caution">
    <text evidence="12">The sequence shown here is derived from an EMBL/GenBank/DDBJ whole genome shotgun (WGS) entry which is preliminary data.</text>
</comment>
<dbReference type="Pfam" id="PF00750">
    <property type="entry name" value="tRNA-synt_1d"/>
    <property type="match status" value="1"/>
</dbReference>
<dbReference type="AlphaFoldDB" id="A0A0G0QVE8"/>
<dbReference type="EMBL" id="LBYB01000013">
    <property type="protein sequence ID" value="KKR41341.1"/>
    <property type="molecule type" value="Genomic_DNA"/>
</dbReference>
<keyword evidence="5 8" id="KW-0648">Protein biosynthesis</keyword>
<dbReference type="InterPro" id="IPR008909">
    <property type="entry name" value="DALR_anticod-bd"/>
</dbReference>
<evidence type="ECO:0000256" key="4">
    <source>
        <dbReference type="ARBA" id="ARBA00022840"/>
    </source>
</evidence>
<organism evidence="12 13">
    <name type="scientific">Candidatus Daviesbacteria bacterium GW2011_GWC2_40_12</name>
    <dbReference type="NCBI Taxonomy" id="1618431"/>
    <lineage>
        <taxon>Bacteria</taxon>
        <taxon>Candidatus Daviesiibacteriota</taxon>
    </lineage>
</organism>
<dbReference type="PANTHER" id="PTHR11956:SF5">
    <property type="entry name" value="ARGININE--TRNA LIGASE, CYTOPLASMIC"/>
    <property type="match status" value="1"/>
</dbReference>
<dbReference type="PATRIC" id="fig|1618431.3.peg.1192"/>
<dbReference type="GO" id="GO:0005524">
    <property type="term" value="F:ATP binding"/>
    <property type="evidence" value="ECO:0007669"/>
    <property type="project" value="UniProtKB-UniRule"/>
</dbReference>
<keyword evidence="4 8" id="KW-0067">ATP-binding</keyword>
<comment type="similarity">
    <text evidence="1 8 9">Belongs to the class-I aminoacyl-tRNA synthetase family.</text>
</comment>
<comment type="subcellular location">
    <subcellularLocation>
        <location evidence="8">Cytoplasm</location>
    </subcellularLocation>
</comment>
<dbReference type="InterPro" id="IPR005148">
    <property type="entry name" value="Arg-tRNA-synth_N"/>
</dbReference>
<dbReference type="InterPro" id="IPR035684">
    <property type="entry name" value="ArgRS_core"/>
</dbReference>
<dbReference type="InterPro" id="IPR036695">
    <property type="entry name" value="Arg-tRNA-synth_N_sf"/>
</dbReference>
<dbReference type="Pfam" id="PF05746">
    <property type="entry name" value="DALR_1"/>
    <property type="match status" value="1"/>
</dbReference>
<keyword evidence="6 8" id="KW-0030">Aminoacyl-tRNA synthetase</keyword>
<dbReference type="Gene3D" id="1.10.730.10">
    <property type="entry name" value="Isoleucyl-tRNA Synthetase, Domain 1"/>
    <property type="match status" value="1"/>
</dbReference>
<dbReference type="GO" id="GO:0004814">
    <property type="term" value="F:arginine-tRNA ligase activity"/>
    <property type="evidence" value="ECO:0007669"/>
    <property type="project" value="UniProtKB-UniRule"/>
</dbReference>
<dbReference type="PRINTS" id="PR01038">
    <property type="entry name" value="TRNASYNTHARG"/>
</dbReference>
<dbReference type="Gene3D" id="3.30.1360.70">
    <property type="entry name" value="Arginyl tRNA synthetase N-terminal domain"/>
    <property type="match status" value="1"/>
</dbReference>
<dbReference type="GO" id="GO:0005737">
    <property type="term" value="C:cytoplasm"/>
    <property type="evidence" value="ECO:0007669"/>
    <property type="project" value="UniProtKB-SubCell"/>
</dbReference>
<dbReference type="Gene3D" id="3.40.50.620">
    <property type="entry name" value="HUPs"/>
    <property type="match status" value="1"/>
</dbReference>
<gene>
    <name evidence="8" type="primary">argS</name>
    <name evidence="12" type="ORF">UT77_C0013G0011</name>
</gene>
<dbReference type="Pfam" id="PF03485">
    <property type="entry name" value="Arg_tRNA_synt_N"/>
    <property type="match status" value="1"/>
</dbReference>
<dbReference type="InterPro" id="IPR014729">
    <property type="entry name" value="Rossmann-like_a/b/a_fold"/>
</dbReference>
<dbReference type="EC" id="6.1.1.19" evidence="8"/>
<dbReference type="SMART" id="SM01016">
    <property type="entry name" value="Arg_tRNA_synt_N"/>
    <property type="match status" value="1"/>
</dbReference>
<dbReference type="SMART" id="SM00836">
    <property type="entry name" value="DALR_1"/>
    <property type="match status" value="1"/>
</dbReference>
<evidence type="ECO:0000256" key="5">
    <source>
        <dbReference type="ARBA" id="ARBA00022917"/>
    </source>
</evidence>
<feature type="domain" description="Arginyl tRNA synthetase N-terminal" evidence="11">
    <location>
        <begin position="4"/>
        <end position="93"/>
    </location>
</feature>
<dbReference type="FunFam" id="1.10.730.10:FF:000006">
    <property type="entry name" value="Arginyl-tRNA synthetase 2, mitochondrial"/>
    <property type="match status" value="1"/>
</dbReference>
<keyword evidence="8" id="KW-0963">Cytoplasm</keyword>
<evidence type="ECO:0000256" key="6">
    <source>
        <dbReference type="ARBA" id="ARBA00023146"/>
    </source>
</evidence>
<dbReference type="PANTHER" id="PTHR11956">
    <property type="entry name" value="ARGINYL-TRNA SYNTHETASE"/>
    <property type="match status" value="1"/>
</dbReference>
<dbReference type="HAMAP" id="MF_00123">
    <property type="entry name" value="Arg_tRNA_synth"/>
    <property type="match status" value="1"/>
</dbReference>
<evidence type="ECO:0000256" key="3">
    <source>
        <dbReference type="ARBA" id="ARBA00022741"/>
    </source>
</evidence>
<comment type="subunit">
    <text evidence="8">Monomer.</text>
</comment>
<accession>A0A0G0QVE8</accession>
<evidence type="ECO:0000256" key="8">
    <source>
        <dbReference type="HAMAP-Rule" id="MF_00123"/>
    </source>
</evidence>
<dbReference type="SUPFAM" id="SSF52374">
    <property type="entry name" value="Nucleotidylyl transferase"/>
    <property type="match status" value="1"/>
</dbReference>
<dbReference type="Proteomes" id="UP000034881">
    <property type="component" value="Unassembled WGS sequence"/>
</dbReference>
<dbReference type="InterPro" id="IPR009080">
    <property type="entry name" value="tRNAsynth_Ia_anticodon-bd"/>
</dbReference>
<sequence length="612" mass="69511">MFKQKILEDLKRVVEDLGYKSTDTVISIPQNSTFGDYTTNLALQLAKLESSKSKQSPVEIANEIVDSVMGQESSKKYLEKAEVAGGGFINFFVKPESLMENLQQICNQAAILKSNNEKVLVEFTDPNPFKEFHIGHLFSNSVGESISRLFEAKGFEVKRVNYFGDVGMHAAKSIWGIQKKLEKDQISLADLEKRTLRERVEFLGQAYAEGAKAYEENKEICEQIKRINLLVYISAQQYMEETAKFQPQADYKSLVEFNEKELGAIRAIFEKGRKWSLDYFETIYALLGTKFDFYYPESIVGEYGLKEVLTHIDDKVFEKSDGAVIFPAEKFGLHNRVFVNSMGLPTYEAKELGLAFKKHQDYPYDRSIVVTGNEINEYFKVLLLALSKIYPELSKKTIHVGHGMVRMLGGKISSRKGNVLTFEEIFDAVKSKLEVLLADFEPKEEREHLLNQVCVGAIKFAMLKHQPAADTIFDVEKSVALEGDSGPYIQYACARANSILRKANINYQSNNPHVDSHSILPQIMLENEERQILQKLEYFGDIVEEAVKSLKPNAVASYLLELSAIFNLFYQKHRIVNASEDKKEFRLALTCAVSQVLKKGLYLLGIEAPERM</sequence>
<evidence type="ECO:0000256" key="9">
    <source>
        <dbReference type="RuleBase" id="RU363038"/>
    </source>
</evidence>
<reference evidence="12 13" key="1">
    <citation type="journal article" date="2015" name="Nature">
        <title>rRNA introns, odd ribosomes, and small enigmatic genomes across a large radiation of phyla.</title>
        <authorList>
            <person name="Brown C.T."/>
            <person name="Hug L.A."/>
            <person name="Thomas B.C."/>
            <person name="Sharon I."/>
            <person name="Castelle C.J."/>
            <person name="Singh A."/>
            <person name="Wilkins M.J."/>
            <person name="Williams K.H."/>
            <person name="Banfield J.F."/>
        </authorList>
    </citation>
    <scope>NUCLEOTIDE SEQUENCE [LARGE SCALE GENOMIC DNA]</scope>
</reference>
<proteinExistence type="inferred from homology"/>
<evidence type="ECO:0000313" key="12">
    <source>
        <dbReference type="EMBL" id="KKR41341.1"/>
    </source>
</evidence>
<name>A0A0G0QVE8_9BACT</name>
<feature type="short sequence motif" description="'HIGH' region" evidence="8">
    <location>
        <begin position="126"/>
        <end position="136"/>
    </location>
</feature>
<evidence type="ECO:0000313" key="13">
    <source>
        <dbReference type="Proteomes" id="UP000034881"/>
    </source>
</evidence>
<dbReference type="InterPro" id="IPR001278">
    <property type="entry name" value="Arg-tRNA-ligase"/>
</dbReference>
<evidence type="ECO:0000256" key="2">
    <source>
        <dbReference type="ARBA" id="ARBA00022598"/>
    </source>
</evidence>
<comment type="catalytic activity">
    <reaction evidence="7 8">
        <text>tRNA(Arg) + L-arginine + ATP = L-arginyl-tRNA(Arg) + AMP + diphosphate</text>
        <dbReference type="Rhea" id="RHEA:20301"/>
        <dbReference type="Rhea" id="RHEA-COMP:9658"/>
        <dbReference type="Rhea" id="RHEA-COMP:9673"/>
        <dbReference type="ChEBI" id="CHEBI:30616"/>
        <dbReference type="ChEBI" id="CHEBI:32682"/>
        <dbReference type="ChEBI" id="CHEBI:33019"/>
        <dbReference type="ChEBI" id="CHEBI:78442"/>
        <dbReference type="ChEBI" id="CHEBI:78513"/>
        <dbReference type="ChEBI" id="CHEBI:456215"/>
        <dbReference type="EC" id="6.1.1.19"/>
    </reaction>
</comment>
<dbReference type="SUPFAM" id="SSF47323">
    <property type="entry name" value="Anticodon-binding domain of a subclass of class I aminoacyl-tRNA synthetases"/>
    <property type="match status" value="1"/>
</dbReference>
<evidence type="ECO:0000256" key="7">
    <source>
        <dbReference type="ARBA" id="ARBA00049339"/>
    </source>
</evidence>
<dbReference type="SUPFAM" id="SSF55190">
    <property type="entry name" value="Arginyl-tRNA synthetase (ArgRS), N-terminal 'additional' domain"/>
    <property type="match status" value="1"/>
</dbReference>
<evidence type="ECO:0000259" key="10">
    <source>
        <dbReference type="SMART" id="SM00836"/>
    </source>
</evidence>
<keyword evidence="3 8" id="KW-0547">Nucleotide-binding</keyword>
<keyword evidence="2 8" id="KW-0436">Ligase</keyword>
<evidence type="ECO:0000256" key="1">
    <source>
        <dbReference type="ARBA" id="ARBA00005594"/>
    </source>
</evidence>
<evidence type="ECO:0000259" key="11">
    <source>
        <dbReference type="SMART" id="SM01016"/>
    </source>
</evidence>
<feature type="domain" description="DALR anticodon binding" evidence="10">
    <location>
        <begin position="489"/>
        <end position="612"/>
    </location>
</feature>
<dbReference type="GO" id="GO:0006420">
    <property type="term" value="P:arginyl-tRNA aminoacylation"/>
    <property type="evidence" value="ECO:0007669"/>
    <property type="project" value="UniProtKB-UniRule"/>
</dbReference>
<protein>
    <recommendedName>
        <fullName evidence="8">Arginine--tRNA ligase</fullName>
        <ecNumber evidence="8">6.1.1.19</ecNumber>
    </recommendedName>
    <alternativeName>
        <fullName evidence="8">Arginyl-tRNA synthetase</fullName>
        <shortName evidence="8">ArgRS</shortName>
    </alternativeName>
</protein>